<organism evidence="3 4">
    <name type="scientific">Pseudomonas lini</name>
    <dbReference type="NCBI Taxonomy" id="163011"/>
    <lineage>
        <taxon>Bacteria</taxon>
        <taxon>Pseudomonadati</taxon>
        <taxon>Pseudomonadota</taxon>
        <taxon>Gammaproteobacteria</taxon>
        <taxon>Pseudomonadales</taxon>
        <taxon>Pseudomonadaceae</taxon>
        <taxon>Pseudomonas</taxon>
    </lineage>
</organism>
<name>A0A7V7P706_9PSED</name>
<evidence type="ECO:0000313" key="3">
    <source>
        <dbReference type="EMBL" id="KAB0507152.1"/>
    </source>
</evidence>
<sequence length="100" mass="10619">MSPYGIINFCASFGRWLPITSLIGNHNGTSSDILSQISPYDAQFDEAQQKGYAEADPALNVNRENAAQKHTLFSSLTSGGPVNFATVDIGAPARLGTGCR</sequence>
<dbReference type="EMBL" id="VZPO01000002">
    <property type="protein sequence ID" value="KAB0507152.1"/>
    <property type="molecule type" value="Genomic_DNA"/>
</dbReference>
<dbReference type="InterPro" id="IPR001342">
    <property type="entry name" value="HDH_cat"/>
</dbReference>
<accession>A0A7V7P706</accession>
<comment type="caution">
    <text evidence="3">The sequence shown here is derived from an EMBL/GenBank/DDBJ whole genome shotgun (WGS) entry which is preliminary data.</text>
</comment>
<proteinExistence type="predicted"/>
<evidence type="ECO:0000256" key="1">
    <source>
        <dbReference type="ARBA" id="ARBA00023002"/>
    </source>
</evidence>
<protein>
    <recommendedName>
        <fullName evidence="2">Homoserine dehydrogenase catalytic domain-containing protein</fullName>
    </recommendedName>
</protein>
<dbReference type="GO" id="GO:0006520">
    <property type="term" value="P:amino acid metabolic process"/>
    <property type="evidence" value="ECO:0007669"/>
    <property type="project" value="InterPro"/>
</dbReference>
<feature type="domain" description="Homoserine dehydrogenase catalytic" evidence="2">
    <location>
        <begin position="18"/>
        <end position="89"/>
    </location>
</feature>
<evidence type="ECO:0000259" key="2">
    <source>
        <dbReference type="Pfam" id="PF00742"/>
    </source>
</evidence>
<reference evidence="3 4" key="1">
    <citation type="submission" date="2019-09" db="EMBL/GenBank/DDBJ databases">
        <title>Draft genome sequences of 48 bacterial type strains from the CCUG.</title>
        <authorList>
            <person name="Tunovic T."/>
            <person name="Pineiro-Iglesias B."/>
            <person name="Unosson C."/>
            <person name="Inganas E."/>
            <person name="Ohlen M."/>
            <person name="Cardew S."/>
            <person name="Jensie-Markopoulos S."/>
            <person name="Salva-Serra F."/>
            <person name="Jaen-Luchoro D."/>
            <person name="Karlsson R."/>
            <person name="Svensson-Stadler L."/>
            <person name="Chun J."/>
            <person name="Moore E."/>
        </authorList>
    </citation>
    <scope>NUCLEOTIDE SEQUENCE [LARGE SCALE GENOMIC DNA]</scope>
    <source>
        <strain evidence="3 4">CCUG 51522</strain>
    </source>
</reference>
<gene>
    <name evidence="3" type="ORF">F7R14_04620</name>
</gene>
<dbReference type="Proteomes" id="UP000434925">
    <property type="component" value="Unassembled WGS sequence"/>
</dbReference>
<evidence type="ECO:0000313" key="4">
    <source>
        <dbReference type="Proteomes" id="UP000434925"/>
    </source>
</evidence>
<dbReference type="SUPFAM" id="SSF55347">
    <property type="entry name" value="Glyceraldehyde-3-phosphate dehydrogenase-like, C-terminal domain"/>
    <property type="match status" value="1"/>
</dbReference>
<dbReference type="GO" id="GO:0016491">
    <property type="term" value="F:oxidoreductase activity"/>
    <property type="evidence" value="ECO:0007669"/>
    <property type="project" value="UniProtKB-KW"/>
</dbReference>
<dbReference type="Pfam" id="PF00742">
    <property type="entry name" value="Homoserine_dh"/>
    <property type="match status" value="1"/>
</dbReference>
<dbReference type="RefSeq" id="WP_080772145.1">
    <property type="nucleotide sequence ID" value="NZ_JABTYG010000001.1"/>
</dbReference>
<dbReference type="AlphaFoldDB" id="A0A7V7P706"/>
<dbReference type="Gene3D" id="3.30.360.10">
    <property type="entry name" value="Dihydrodipicolinate Reductase, domain 2"/>
    <property type="match status" value="1"/>
</dbReference>
<keyword evidence="1" id="KW-0560">Oxidoreductase</keyword>